<evidence type="ECO:0000313" key="2">
    <source>
        <dbReference type="Proteomes" id="UP000251558"/>
    </source>
</evidence>
<accession>A0A330HN75</accession>
<reference evidence="2" key="1">
    <citation type="submission" date="2018-06" db="EMBL/GenBank/DDBJ databases">
        <authorList>
            <person name="Helene L.C."/>
            <person name="Dall'Agnol R."/>
            <person name="Delamuta J.R."/>
            <person name="Hungria M."/>
        </authorList>
    </citation>
    <scope>NUCLEOTIDE SEQUENCE [LARGE SCALE GENOMIC DNA]</scope>
    <source>
        <strain evidence="2">AC99b</strain>
    </source>
</reference>
<gene>
    <name evidence="1" type="ORF">DPM33_15115</name>
</gene>
<proteinExistence type="predicted"/>
<name>A0A330HN75_9HYPH</name>
<keyword evidence="2" id="KW-1185">Reference proteome</keyword>
<reference evidence="1 2" key="2">
    <citation type="submission" date="2018-07" db="EMBL/GenBank/DDBJ databases">
        <title>Diversity of Mesorhizobium strains in Brazil.</title>
        <authorList>
            <person name="Helene L.C.F."/>
            <person name="Dall'Agnol R."/>
            <person name="Delamuta J.R.M."/>
            <person name="Hungria M."/>
        </authorList>
    </citation>
    <scope>NUCLEOTIDE SEQUENCE [LARGE SCALE GENOMIC DNA]</scope>
    <source>
        <strain evidence="1 2">AC99b</strain>
    </source>
</reference>
<evidence type="ECO:0008006" key="3">
    <source>
        <dbReference type="Google" id="ProtNLM"/>
    </source>
</evidence>
<dbReference type="AlphaFoldDB" id="A0A330HN75"/>
<organism evidence="1 2">
    <name type="scientific">Mesorhizobium hawassense</name>
    <dbReference type="NCBI Taxonomy" id="1209954"/>
    <lineage>
        <taxon>Bacteria</taxon>
        <taxon>Pseudomonadati</taxon>
        <taxon>Pseudomonadota</taxon>
        <taxon>Alphaproteobacteria</taxon>
        <taxon>Hyphomicrobiales</taxon>
        <taxon>Phyllobacteriaceae</taxon>
        <taxon>Mesorhizobium</taxon>
    </lineage>
</organism>
<comment type="caution">
    <text evidence="1">The sequence shown here is derived from an EMBL/GenBank/DDBJ whole genome shotgun (WGS) entry which is preliminary data.</text>
</comment>
<dbReference type="RefSeq" id="WP_167449075.1">
    <property type="nucleotide sequence ID" value="NZ_QMBP01000006.1"/>
</dbReference>
<dbReference type="EMBL" id="QMBP01000006">
    <property type="protein sequence ID" value="RAZ90156.1"/>
    <property type="molecule type" value="Genomic_DNA"/>
</dbReference>
<sequence length="109" mass="12045">MSGADRNAKPRQMTAAEILGDLRSQLEGALERLAFLEAHLDRPAPSEPDWIDTAAAASRFGLSLDTVRWLARHKGCGRKDQGRWQVSVSAMQSYRTRMALAFNASKGPF</sequence>
<dbReference type="Proteomes" id="UP000251558">
    <property type="component" value="Unassembled WGS sequence"/>
</dbReference>
<protein>
    <recommendedName>
        <fullName evidence="3">Helix-turn-helix domain-containing protein</fullName>
    </recommendedName>
</protein>
<evidence type="ECO:0000313" key="1">
    <source>
        <dbReference type="EMBL" id="RAZ90156.1"/>
    </source>
</evidence>